<dbReference type="Proteomes" id="UP000887013">
    <property type="component" value="Unassembled WGS sequence"/>
</dbReference>
<protein>
    <submittedName>
        <fullName evidence="1">Uncharacterized protein</fullName>
    </submittedName>
</protein>
<comment type="caution">
    <text evidence="1">The sequence shown here is derived from an EMBL/GenBank/DDBJ whole genome shotgun (WGS) entry which is preliminary data.</text>
</comment>
<dbReference type="EMBL" id="BMAW01118669">
    <property type="protein sequence ID" value="GFT80916.1"/>
    <property type="molecule type" value="Genomic_DNA"/>
</dbReference>
<keyword evidence="2" id="KW-1185">Reference proteome</keyword>
<reference evidence="1" key="1">
    <citation type="submission" date="2020-08" db="EMBL/GenBank/DDBJ databases">
        <title>Multicomponent nature underlies the extraordinary mechanical properties of spider dragline silk.</title>
        <authorList>
            <person name="Kono N."/>
            <person name="Nakamura H."/>
            <person name="Mori M."/>
            <person name="Yoshida Y."/>
            <person name="Ohtoshi R."/>
            <person name="Malay A.D."/>
            <person name="Moran D.A.P."/>
            <person name="Tomita M."/>
            <person name="Numata K."/>
            <person name="Arakawa K."/>
        </authorList>
    </citation>
    <scope>NUCLEOTIDE SEQUENCE</scope>
</reference>
<name>A0A8X6U715_NEPPI</name>
<organism evidence="1 2">
    <name type="scientific">Nephila pilipes</name>
    <name type="common">Giant wood spider</name>
    <name type="synonym">Nephila maculata</name>
    <dbReference type="NCBI Taxonomy" id="299642"/>
    <lineage>
        <taxon>Eukaryota</taxon>
        <taxon>Metazoa</taxon>
        <taxon>Ecdysozoa</taxon>
        <taxon>Arthropoda</taxon>
        <taxon>Chelicerata</taxon>
        <taxon>Arachnida</taxon>
        <taxon>Araneae</taxon>
        <taxon>Araneomorphae</taxon>
        <taxon>Entelegynae</taxon>
        <taxon>Araneoidea</taxon>
        <taxon>Nephilidae</taxon>
        <taxon>Nephila</taxon>
    </lineage>
</organism>
<dbReference type="AlphaFoldDB" id="A0A8X6U715"/>
<proteinExistence type="predicted"/>
<evidence type="ECO:0000313" key="2">
    <source>
        <dbReference type="Proteomes" id="UP000887013"/>
    </source>
</evidence>
<evidence type="ECO:0000313" key="1">
    <source>
        <dbReference type="EMBL" id="GFT80916.1"/>
    </source>
</evidence>
<sequence length="94" mass="10509">MPSSLAGIRGGSEKLVRGGMNTIVQSWRNPGQFSPLLRSCEFELQISLAFFYETHTKRLAYATLLNSDLRLGLYNANLGNLTSFCFQPENTAYN</sequence>
<gene>
    <name evidence="1" type="ORF">NPIL_131011</name>
</gene>
<accession>A0A8X6U715</accession>